<evidence type="ECO:0000256" key="9">
    <source>
        <dbReference type="ARBA" id="ARBA00022842"/>
    </source>
</evidence>
<dbReference type="GO" id="GO:0046872">
    <property type="term" value="F:metal ion binding"/>
    <property type="evidence" value="ECO:0007669"/>
    <property type="project" value="UniProtKB-KW"/>
</dbReference>
<dbReference type="PANTHER" id="PTHR20941">
    <property type="entry name" value="FOLATE SYNTHESIS PROTEINS"/>
    <property type="match status" value="1"/>
</dbReference>
<dbReference type="InterPro" id="IPR000489">
    <property type="entry name" value="Pterin-binding_dom"/>
</dbReference>
<evidence type="ECO:0000256" key="2">
    <source>
        <dbReference type="ARBA" id="ARBA00001946"/>
    </source>
</evidence>
<evidence type="ECO:0000313" key="15">
    <source>
        <dbReference type="EMBL" id="RUT27749.1"/>
    </source>
</evidence>
<dbReference type="Gene3D" id="3.20.20.20">
    <property type="entry name" value="Dihydropteroate synthase-like"/>
    <property type="match status" value="1"/>
</dbReference>
<evidence type="ECO:0000256" key="10">
    <source>
        <dbReference type="ARBA" id="ARBA00022909"/>
    </source>
</evidence>
<name>A0A3S1JKU7_9BACL</name>
<dbReference type="FunFam" id="3.20.20.20:FF:000006">
    <property type="entry name" value="Dihydropteroate synthase"/>
    <property type="match status" value="1"/>
</dbReference>
<keyword evidence="8 13" id="KW-0479">Metal-binding</keyword>
<evidence type="ECO:0000313" key="16">
    <source>
        <dbReference type="Proteomes" id="UP000272464"/>
    </source>
</evidence>
<dbReference type="RefSeq" id="WP_127201077.1">
    <property type="nucleotide sequence ID" value="NZ_RZNX01000016.1"/>
</dbReference>
<dbReference type="EMBL" id="RZNX01000016">
    <property type="protein sequence ID" value="RUT27749.1"/>
    <property type="molecule type" value="Genomic_DNA"/>
</dbReference>
<dbReference type="CDD" id="cd00739">
    <property type="entry name" value="DHPS"/>
    <property type="match status" value="1"/>
</dbReference>
<organism evidence="15 16">
    <name type="scientific">Paenibacillus zeisoli</name>
    <dbReference type="NCBI Taxonomy" id="2496267"/>
    <lineage>
        <taxon>Bacteria</taxon>
        <taxon>Bacillati</taxon>
        <taxon>Bacillota</taxon>
        <taxon>Bacilli</taxon>
        <taxon>Bacillales</taxon>
        <taxon>Paenibacillaceae</taxon>
        <taxon>Paenibacillus</taxon>
    </lineage>
</organism>
<dbReference type="GO" id="GO:0005829">
    <property type="term" value="C:cytosol"/>
    <property type="evidence" value="ECO:0007669"/>
    <property type="project" value="TreeGrafter"/>
</dbReference>
<comment type="pathway">
    <text evidence="3 13">Cofactor biosynthesis; tetrahydrofolate biosynthesis; 7,8-dihydrofolate from 2-amino-4-hydroxy-6-hydroxymethyl-7,8-dihydropteridine diphosphate and 4-aminobenzoate: step 1/2.</text>
</comment>
<evidence type="ECO:0000256" key="4">
    <source>
        <dbReference type="ARBA" id="ARBA00009503"/>
    </source>
</evidence>
<dbReference type="InterPro" id="IPR006390">
    <property type="entry name" value="DHP_synth_dom"/>
</dbReference>
<dbReference type="PANTHER" id="PTHR20941:SF1">
    <property type="entry name" value="FOLIC ACID SYNTHESIS PROTEIN FOL1"/>
    <property type="match status" value="1"/>
</dbReference>
<dbReference type="GO" id="GO:0046656">
    <property type="term" value="P:folic acid biosynthetic process"/>
    <property type="evidence" value="ECO:0007669"/>
    <property type="project" value="UniProtKB-KW"/>
</dbReference>
<dbReference type="GO" id="GO:0004156">
    <property type="term" value="F:dihydropteroate synthase activity"/>
    <property type="evidence" value="ECO:0007669"/>
    <property type="project" value="UniProtKB-EC"/>
</dbReference>
<dbReference type="Pfam" id="PF00809">
    <property type="entry name" value="Pterin_bind"/>
    <property type="match status" value="1"/>
</dbReference>
<evidence type="ECO:0000256" key="11">
    <source>
        <dbReference type="ARBA" id="ARBA00030193"/>
    </source>
</evidence>
<comment type="cofactor">
    <cofactor evidence="2 13">
        <name>Mg(2+)</name>
        <dbReference type="ChEBI" id="CHEBI:18420"/>
    </cofactor>
</comment>
<evidence type="ECO:0000256" key="8">
    <source>
        <dbReference type="ARBA" id="ARBA00022723"/>
    </source>
</evidence>
<dbReference type="UniPathway" id="UPA00077">
    <property type="reaction ID" value="UER00156"/>
</dbReference>
<keyword evidence="10 13" id="KW-0289">Folate biosynthesis</keyword>
<evidence type="ECO:0000256" key="12">
    <source>
        <dbReference type="ARBA" id="ARBA00053449"/>
    </source>
</evidence>
<comment type="catalytic activity">
    <reaction evidence="1">
        <text>(7,8-dihydropterin-6-yl)methyl diphosphate + 4-aminobenzoate = 7,8-dihydropteroate + diphosphate</text>
        <dbReference type="Rhea" id="RHEA:19949"/>
        <dbReference type="ChEBI" id="CHEBI:17836"/>
        <dbReference type="ChEBI" id="CHEBI:17839"/>
        <dbReference type="ChEBI" id="CHEBI:33019"/>
        <dbReference type="ChEBI" id="CHEBI:72950"/>
        <dbReference type="EC" id="2.5.1.15"/>
    </reaction>
</comment>
<comment type="function">
    <text evidence="12 13">Catalyzes the condensation of para-aminobenzoate (pABA) with 6-hydroxymethyl-7,8-dihydropterin diphosphate (DHPt-PP) to form 7,8-dihydropteroate (H2Pte), the immediate precursor of folate derivatives.</text>
</comment>
<evidence type="ECO:0000256" key="5">
    <source>
        <dbReference type="ARBA" id="ARBA00012458"/>
    </source>
</evidence>
<protein>
    <recommendedName>
        <fullName evidence="6 13">Dihydropteroate synthase</fullName>
        <shortName evidence="13">DHPS</shortName>
        <ecNumber evidence="5 13">2.5.1.15</ecNumber>
    </recommendedName>
    <alternativeName>
        <fullName evidence="11 13">Dihydropteroate pyrophosphorylase</fullName>
    </alternativeName>
</protein>
<evidence type="ECO:0000256" key="3">
    <source>
        <dbReference type="ARBA" id="ARBA00004763"/>
    </source>
</evidence>
<proteinExistence type="inferred from homology"/>
<dbReference type="SUPFAM" id="SSF51717">
    <property type="entry name" value="Dihydropteroate synthetase-like"/>
    <property type="match status" value="1"/>
</dbReference>
<evidence type="ECO:0000256" key="13">
    <source>
        <dbReference type="RuleBase" id="RU361205"/>
    </source>
</evidence>
<comment type="similarity">
    <text evidence="4 13">Belongs to the DHPS family.</text>
</comment>
<feature type="domain" description="Pterin-binding" evidence="14">
    <location>
        <begin position="43"/>
        <end position="290"/>
    </location>
</feature>
<keyword evidence="16" id="KW-1185">Reference proteome</keyword>
<dbReference type="InterPro" id="IPR011005">
    <property type="entry name" value="Dihydropteroate_synth-like_sf"/>
</dbReference>
<evidence type="ECO:0000256" key="1">
    <source>
        <dbReference type="ARBA" id="ARBA00000012"/>
    </source>
</evidence>
<dbReference type="EC" id="2.5.1.15" evidence="5 13"/>
<dbReference type="AlphaFoldDB" id="A0A3S1JKU7"/>
<evidence type="ECO:0000256" key="7">
    <source>
        <dbReference type="ARBA" id="ARBA00022679"/>
    </source>
</evidence>
<dbReference type="Proteomes" id="UP000272464">
    <property type="component" value="Unassembled WGS sequence"/>
</dbReference>
<dbReference type="GO" id="GO:0046654">
    <property type="term" value="P:tetrahydrofolate biosynthetic process"/>
    <property type="evidence" value="ECO:0007669"/>
    <property type="project" value="UniProtKB-UniPathway"/>
</dbReference>
<evidence type="ECO:0000256" key="6">
    <source>
        <dbReference type="ARBA" id="ARBA00016919"/>
    </source>
</evidence>
<reference evidence="15 16" key="1">
    <citation type="submission" date="2018-12" db="EMBL/GenBank/DDBJ databases">
        <authorList>
            <person name="Sun L."/>
            <person name="Chen Z."/>
        </authorList>
    </citation>
    <scope>NUCLEOTIDE SEQUENCE [LARGE SCALE GENOMIC DNA]</scope>
    <source>
        <strain evidence="15 16">3-5-3</strain>
    </source>
</reference>
<dbReference type="PROSITE" id="PS50972">
    <property type="entry name" value="PTERIN_BINDING"/>
    <property type="match status" value="1"/>
</dbReference>
<dbReference type="OrthoDB" id="9811744at2"/>
<dbReference type="InterPro" id="IPR045031">
    <property type="entry name" value="DHP_synth-like"/>
</dbReference>
<keyword evidence="7 13" id="KW-0808">Transferase</keyword>
<keyword evidence="9 13" id="KW-0460">Magnesium</keyword>
<gene>
    <name evidence="15" type="primary">folP</name>
    <name evidence="15" type="ORF">EJP77_20250</name>
</gene>
<dbReference type="NCBIfam" id="TIGR01496">
    <property type="entry name" value="DHPS"/>
    <property type="match status" value="1"/>
</dbReference>
<comment type="caution">
    <text evidence="15">The sequence shown here is derived from an EMBL/GenBank/DDBJ whole genome shotgun (WGS) entry which is preliminary data.</text>
</comment>
<dbReference type="PROSITE" id="PS00793">
    <property type="entry name" value="DHPS_2"/>
    <property type="match status" value="1"/>
</dbReference>
<dbReference type="PROSITE" id="PS00792">
    <property type="entry name" value="DHPS_1"/>
    <property type="match status" value="1"/>
</dbReference>
<evidence type="ECO:0000259" key="14">
    <source>
        <dbReference type="PROSITE" id="PS50972"/>
    </source>
</evidence>
<sequence length="309" mass="34088">MRRSDGRTFASLPEESEEFGVRPRFYERSYRCGENTLTLGHRTLIMGILNVTPDSFSDGGKYIEPDAAITHALQMVADGADIIDIGGESTRPGHDPVSQEEELHRVIPVIHAIHQAAPHIVISIDTYKAEVARQALLAGAHIINDVWGAKADPQMAAVAAEFGCPIILMHNRHDRNYRSYIEDIVEDLQESIDITLRAGVAKENIILDPGVGFAKDHGENLRIMRSLDRLTELGYPVLLATSRKKFIRTTLDLPANDVIEGTAATAALGIAQGCQIIRVHDIAPLKRTIDMCDAIMYSPKHITELVEEV</sequence>
<accession>A0A3S1JKU7</accession>